<comment type="similarity">
    <text evidence="1">Belongs to the expansin family. Expansin A subfamily.</text>
</comment>
<dbReference type="OMA" id="KCGDCFE"/>
<dbReference type="STRING" id="1054147.F4Q6M8"/>
<dbReference type="PANTHER" id="PTHR31836:SF21">
    <property type="entry name" value="EXPANSIN-LIKE PROTEIN 7"/>
    <property type="match status" value="1"/>
</dbReference>
<reference evidence="8" key="1">
    <citation type="journal article" date="2011" name="Genome Res.">
        <title>Phylogeny-wide analysis of social amoeba genomes highlights ancient origins for complex intercellular communication.</title>
        <authorList>
            <person name="Heidel A.J."/>
            <person name="Lawal H.M."/>
            <person name="Felder M."/>
            <person name="Schilde C."/>
            <person name="Helps N.R."/>
            <person name="Tunggal B."/>
            <person name="Rivero F."/>
            <person name="John U."/>
            <person name="Schleicher M."/>
            <person name="Eichinger L."/>
            <person name="Platzer M."/>
            <person name="Noegel A.A."/>
            <person name="Schaap P."/>
            <person name="Gloeckner G."/>
        </authorList>
    </citation>
    <scope>NUCLEOTIDE SEQUENCE [LARGE SCALE GENOMIC DNA]</scope>
    <source>
        <strain evidence="8">SH3</strain>
    </source>
</reference>
<evidence type="ECO:0000256" key="3">
    <source>
        <dbReference type="ARBA" id="ARBA00023157"/>
    </source>
</evidence>
<dbReference type="PROSITE" id="PS50842">
    <property type="entry name" value="EXPANSIN_EG45"/>
    <property type="match status" value="1"/>
</dbReference>
<dbReference type="InterPro" id="IPR036749">
    <property type="entry name" value="Expansin_CBD_sf"/>
</dbReference>
<organism evidence="7 8">
    <name type="scientific">Cavenderia fasciculata</name>
    <name type="common">Slime mold</name>
    <name type="synonym">Dictyostelium fasciculatum</name>
    <dbReference type="NCBI Taxonomy" id="261658"/>
    <lineage>
        <taxon>Eukaryota</taxon>
        <taxon>Amoebozoa</taxon>
        <taxon>Evosea</taxon>
        <taxon>Eumycetozoa</taxon>
        <taxon>Dictyostelia</taxon>
        <taxon>Acytosteliales</taxon>
        <taxon>Cavenderiaceae</taxon>
        <taxon>Cavenderia</taxon>
    </lineage>
</organism>
<dbReference type="Gene3D" id="2.60.120.260">
    <property type="entry name" value="Galactose-binding domain-like"/>
    <property type="match status" value="1"/>
</dbReference>
<dbReference type="PANTHER" id="PTHR31836">
    <property type="match status" value="1"/>
</dbReference>
<evidence type="ECO:0000259" key="6">
    <source>
        <dbReference type="PROSITE" id="PS50842"/>
    </source>
</evidence>
<dbReference type="InterPro" id="IPR051477">
    <property type="entry name" value="Expansin_CellWall"/>
</dbReference>
<dbReference type="OrthoDB" id="406505at2759"/>
<dbReference type="GeneID" id="14868436"/>
<dbReference type="SUPFAM" id="SSF50685">
    <property type="entry name" value="Barwin-like endoglucanases"/>
    <property type="match status" value="1"/>
</dbReference>
<dbReference type="AlphaFoldDB" id="F4Q6M8"/>
<dbReference type="InterPro" id="IPR036908">
    <property type="entry name" value="RlpA-like_sf"/>
</dbReference>
<evidence type="ECO:0000313" key="8">
    <source>
        <dbReference type="Proteomes" id="UP000007797"/>
    </source>
</evidence>
<keyword evidence="8" id="KW-1185">Reference proteome</keyword>
<keyword evidence="2 5" id="KW-0732">Signal</keyword>
<accession>F4Q6M8</accession>
<dbReference type="Proteomes" id="UP000007797">
    <property type="component" value="Unassembled WGS sequence"/>
</dbReference>
<sequence>MRILILLLSFIYIVNSTNTSVPLTQCMSGKVIGTEPLTVYGSCGYGSYNGETTPGTMTATLNQIFYASARCGDCFEITGPKGSTVVRAVNFCGGNECSNDRPYFMTTPNAFSEISDEPLSTIYDAGFRRVSCPTEGPLKVRFQNDTSEYYVNVLLFNNNVGISSVSIKGANMPNAAEMNRQNNSATFSWSQAGFKIQFPATVTATSLYGDKVSVVLKSSDRLKVYEFGKNFAVPQKVVGSPATCLLAKTPTCIYNDSFSQGYDTWSSYSYKDLNVSDTTVTYNKSKASLHINLIGAGSYLSITRAGQFQTDYFKGIKFAIRASRVWNGFNVFFGQQQESCWKPSTNITTEWSEHTVLFSDMKHQHIEKAINFGNKNENDVIMWLDDISFITSPNAPNITAGASAGSEGLNPMTNQTTTTMQMTGTPYAPSEDPTVHGSHSGDEMNHESSAIKSNSTNISIIFVLLFVVLSMF</sequence>
<dbReference type="InterPro" id="IPR007112">
    <property type="entry name" value="Expansin/allergen_DPBB_dom"/>
</dbReference>
<dbReference type="CDD" id="cd22271">
    <property type="entry name" value="DPBB_EXP_N-like"/>
    <property type="match status" value="1"/>
</dbReference>
<dbReference type="Gene3D" id="2.40.40.10">
    <property type="entry name" value="RlpA-like domain"/>
    <property type="match status" value="1"/>
</dbReference>
<dbReference type="GO" id="GO:0031154">
    <property type="term" value="P:culmination involved in sorocarp development"/>
    <property type="evidence" value="ECO:0007669"/>
    <property type="project" value="EnsemblProtists"/>
</dbReference>
<dbReference type="KEGG" id="dfa:DFA_09082"/>
<feature type="domain" description="Expansin-like EG45" evidence="6">
    <location>
        <begin position="40"/>
        <end position="137"/>
    </location>
</feature>
<evidence type="ECO:0000256" key="1">
    <source>
        <dbReference type="ARBA" id="ARBA00005392"/>
    </source>
</evidence>
<protein>
    <submittedName>
        <fullName evidence="7">Expansin-like protein</fullName>
    </submittedName>
</protein>
<proteinExistence type="inferred from homology"/>
<gene>
    <name evidence="7" type="primary">expl7</name>
    <name evidence="7" type="ORF">DFA_09082</name>
</gene>
<evidence type="ECO:0000313" key="7">
    <source>
        <dbReference type="EMBL" id="EGG16538.1"/>
    </source>
</evidence>
<dbReference type="RefSeq" id="XP_004354938.1">
    <property type="nucleotide sequence ID" value="XM_004354886.1"/>
</dbReference>
<evidence type="ECO:0000256" key="4">
    <source>
        <dbReference type="SAM" id="MobiDB-lite"/>
    </source>
</evidence>
<name>F4Q6M8_CACFS</name>
<evidence type="ECO:0000256" key="5">
    <source>
        <dbReference type="SAM" id="SignalP"/>
    </source>
</evidence>
<dbReference type="EMBL" id="GL883023">
    <property type="protein sequence ID" value="EGG16538.1"/>
    <property type="molecule type" value="Genomic_DNA"/>
</dbReference>
<keyword evidence="3" id="KW-1015">Disulfide bond</keyword>
<feature type="chain" id="PRO_5003316146" evidence="5">
    <location>
        <begin position="17"/>
        <end position="472"/>
    </location>
</feature>
<feature type="region of interest" description="Disordered" evidence="4">
    <location>
        <begin position="424"/>
        <end position="449"/>
    </location>
</feature>
<evidence type="ECO:0000256" key="2">
    <source>
        <dbReference type="ARBA" id="ARBA00022729"/>
    </source>
</evidence>
<dbReference type="Gene3D" id="2.60.40.760">
    <property type="entry name" value="Expansin, cellulose-binding-like domain"/>
    <property type="match status" value="1"/>
</dbReference>
<feature type="signal peptide" evidence="5">
    <location>
        <begin position="1"/>
        <end position="16"/>
    </location>
</feature>